<evidence type="ECO:0000256" key="3">
    <source>
        <dbReference type="ARBA" id="ARBA00022679"/>
    </source>
</evidence>
<evidence type="ECO:0000256" key="7">
    <source>
        <dbReference type="PROSITE-ProRule" id="PRU10141"/>
    </source>
</evidence>
<dbReference type="Pfam" id="PF00069">
    <property type="entry name" value="Pkinase"/>
    <property type="match status" value="1"/>
</dbReference>
<dbReference type="PROSITE" id="PS50885">
    <property type="entry name" value="HAMP"/>
    <property type="match status" value="1"/>
</dbReference>
<feature type="domain" description="HAMP" evidence="10">
    <location>
        <begin position="470"/>
        <end position="522"/>
    </location>
</feature>
<evidence type="ECO:0000256" key="8">
    <source>
        <dbReference type="SAM" id="Phobius"/>
    </source>
</evidence>
<dbReference type="GO" id="GO:0004674">
    <property type="term" value="F:protein serine/threonine kinase activity"/>
    <property type="evidence" value="ECO:0007669"/>
    <property type="project" value="UniProtKB-KW"/>
</dbReference>
<evidence type="ECO:0000259" key="10">
    <source>
        <dbReference type="PROSITE" id="PS50885"/>
    </source>
</evidence>
<dbReference type="FunFam" id="1.10.510.10:FF:000021">
    <property type="entry name" value="Serine/threonine protein kinase"/>
    <property type="match status" value="1"/>
</dbReference>
<evidence type="ECO:0000313" key="11">
    <source>
        <dbReference type="EMBL" id="MBB6124232.1"/>
    </source>
</evidence>
<evidence type="ECO:0000256" key="6">
    <source>
        <dbReference type="ARBA" id="ARBA00022840"/>
    </source>
</evidence>
<keyword evidence="4 7" id="KW-0547">Nucleotide-binding</keyword>
<evidence type="ECO:0000256" key="2">
    <source>
        <dbReference type="ARBA" id="ARBA00022527"/>
    </source>
</evidence>
<dbReference type="GO" id="GO:0016020">
    <property type="term" value="C:membrane"/>
    <property type="evidence" value="ECO:0007669"/>
    <property type="project" value="InterPro"/>
</dbReference>
<dbReference type="SUPFAM" id="SSF158472">
    <property type="entry name" value="HAMP domain-like"/>
    <property type="match status" value="1"/>
</dbReference>
<dbReference type="CDD" id="cd06225">
    <property type="entry name" value="HAMP"/>
    <property type="match status" value="1"/>
</dbReference>
<dbReference type="SMART" id="SM00220">
    <property type="entry name" value="S_TKc"/>
    <property type="match status" value="1"/>
</dbReference>
<dbReference type="InterPro" id="IPR011009">
    <property type="entry name" value="Kinase-like_dom_sf"/>
</dbReference>
<dbReference type="InterPro" id="IPR017441">
    <property type="entry name" value="Protein_kinase_ATP_BS"/>
</dbReference>
<organism evidence="11 12">
    <name type="scientific">Sphingobium subterraneum</name>
    <dbReference type="NCBI Taxonomy" id="627688"/>
    <lineage>
        <taxon>Bacteria</taxon>
        <taxon>Pseudomonadati</taxon>
        <taxon>Pseudomonadota</taxon>
        <taxon>Alphaproteobacteria</taxon>
        <taxon>Sphingomonadales</taxon>
        <taxon>Sphingomonadaceae</taxon>
        <taxon>Sphingobium</taxon>
    </lineage>
</organism>
<dbReference type="PANTHER" id="PTHR43289">
    <property type="entry name" value="MITOGEN-ACTIVATED PROTEIN KINASE KINASE KINASE 20-RELATED"/>
    <property type="match status" value="1"/>
</dbReference>
<proteinExistence type="predicted"/>
<dbReference type="PANTHER" id="PTHR43289:SF6">
    <property type="entry name" value="SERINE_THREONINE-PROTEIN KINASE NEKL-3"/>
    <property type="match status" value="1"/>
</dbReference>
<dbReference type="Pfam" id="PF00672">
    <property type="entry name" value="HAMP"/>
    <property type="match status" value="1"/>
</dbReference>
<feature type="transmembrane region" description="Helical" evidence="8">
    <location>
        <begin position="450"/>
        <end position="469"/>
    </location>
</feature>
<dbReference type="SUPFAM" id="SSF56112">
    <property type="entry name" value="Protein kinase-like (PK-like)"/>
    <property type="match status" value="1"/>
</dbReference>
<dbReference type="PROSITE" id="PS50011">
    <property type="entry name" value="PROTEIN_KINASE_DOM"/>
    <property type="match status" value="1"/>
</dbReference>
<dbReference type="InterPro" id="IPR003660">
    <property type="entry name" value="HAMP_dom"/>
</dbReference>
<evidence type="ECO:0000256" key="1">
    <source>
        <dbReference type="ARBA" id="ARBA00012513"/>
    </source>
</evidence>
<evidence type="ECO:0000256" key="4">
    <source>
        <dbReference type="ARBA" id="ARBA00022741"/>
    </source>
</evidence>
<evidence type="ECO:0000256" key="5">
    <source>
        <dbReference type="ARBA" id="ARBA00022777"/>
    </source>
</evidence>
<keyword evidence="6 7" id="KW-0067">ATP-binding</keyword>
<keyword evidence="2" id="KW-0723">Serine/threonine-protein kinase</keyword>
<sequence>MSQELRQVGRYRIDETIGEGAMAHVFLGHDPSIDRPVAIKILKPEFRGDPHIVQRFLAESRAAGMLSHPHIVTIFDVGEANGIPYIAMEHLKGRPLEDVLAEGGRMSPANMLALAIQITDALAFAHDRGVIHRDVKPSNILVCDQDSTAKLLDFGIARMDGRDAAQGERDSRATQAGQVMGTPRYMSPEQAMGMEVDARSDLFSLGSVLYEMLTGKPAFAATGLATLALQITQQQPLPVRTHVPDCSNGTQFILTKLLAKKPSERFASATQLKSALMRELEVVEQGLSSKRRGMPLKWKLPLTFALTASVALGLGMTLVLERENAAMEHMAKDAGTSMTDFVARNAALLVADNAGLPSAEQDWLPLQAFVETAAQDRNVEHLVVVDDSGIIRASNLKAQIGTRYADPAKGGTDFRFVSPLRYAGANFGTLHTVMSRAALDTAVAQAKFRLLSLALFVVATIAGIGFLSAQQLSRPLSRLRRALDDMSEGNASFRLSHPRNDEMGSVFDAFNRCAQEIEARSGDRGPVADLQQHLSTRIQPAPTGAGRQAA</sequence>
<feature type="transmembrane region" description="Helical" evidence="8">
    <location>
        <begin position="300"/>
        <end position="320"/>
    </location>
</feature>
<keyword evidence="5 11" id="KW-0418">Kinase</keyword>
<dbReference type="Gene3D" id="3.30.200.20">
    <property type="entry name" value="Phosphorylase Kinase, domain 1"/>
    <property type="match status" value="1"/>
</dbReference>
<feature type="binding site" evidence="7">
    <location>
        <position position="40"/>
    </location>
    <ligand>
        <name>ATP</name>
        <dbReference type="ChEBI" id="CHEBI:30616"/>
    </ligand>
</feature>
<dbReference type="CDD" id="cd14014">
    <property type="entry name" value="STKc_PknB_like"/>
    <property type="match status" value="1"/>
</dbReference>
<dbReference type="EMBL" id="JACIJP010000002">
    <property type="protein sequence ID" value="MBB6124232.1"/>
    <property type="molecule type" value="Genomic_DNA"/>
</dbReference>
<name>A0A841J1K9_9SPHN</name>
<dbReference type="PROSITE" id="PS00108">
    <property type="entry name" value="PROTEIN_KINASE_ST"/>
    <property type="match status" value="1"/>
</dbReference>
<dbReference type="GO" id="GO:0007165">
    <property type="term" value="P:signal transduction"/>
    <property type="evidence" value="ECO:0007669"/>
    <property type="project" value="InterPro"/>
</dbReference>
<comment type="caution">
    <text evidence="11">The sequence shown here is derived from an EMBL/GenBank/DDBJ whole genome shotgun (WGS) entry which is preliminary data.</text>
</comment>
<dbReference type="AlphaFoldDB" id="A0A841J1K9"/>
<keyword evidence="8" id="KW-1133">Transmembrane helix</keyword>
<evidence type="ECO:0000259" key="9">
    <source>
        <dbReference type="PROSITE" id="PS50011"/>
    </source>
</evidence>
<dbReference type="EC" id="2.7.11.1" evidence="1"/>
<dbReference type="Proteomes" id="UP000552700">
    <property type="component" value="Unassembled WGS sequence"/>
</dbReference>
<dbReference type="Gene3D" id="6.10.340.10">
    <property type="match status" value="1"/>
</dbReference>
<gene>
    <name evidence="11" type="ORF">FHS92_001961</name>
</gene>
<evidence type="ECO:0000313" key="12">
    <source>
        <dbReference type="Proteomes" id="UP000552700"/>
    </source>
</evidence>
<keyword evidence="8" id="KW-0472">Membrane</keyword>
<dbReference type="InterPro" id="IPR008271">
    <property type="entry name" value="Ser/Thr_kinase_AS"/>
</dbReference>
<dbReference type="Gene3D" id="1.10.510.10">
    <property type="entry name" value="Transferase(Phosphotransferase) domain 1"/>
    <property type="match status" value="1"/>
</dbReference>
<keyword evidence="8" id="KW-0812">Transmembrane</keyword>
<dbReference type="PROSITE" id="PS00107">
    <property type="entry name" value="PROTEIN_KINASE_ATP"/>
    <property type="match status" value="1"/>
</dbReference>
<reference evidence="11 12" key="1">
    <citation type="submission" date="2020-08" db="EMBL/GenBank/DDBJ databases">
        <title>Genomic Encyclopedia of Type Strains, Phase IV (KMG-IV): sequencing the most valuable type-strain genomes for metagenomic binning, comparative biology and taxonomic classification.</title>
        <authorList>
            <person name="Goeker M."/>
        </authorList>
    </citation>
    <scope>NUCLEOTIDE SEQUENCE [LARGE SCALE GENOMIC DNA]</scope>
    <source>
        <strain evidence="11 12">DSM 102255</strain>
    </source>
</reference>
<dbReference type="GO" id="GO:0005524">
    <property type="term" value="F:ATP binding"/>
    <property type="evidence" value="ECO:0007669"/>
    <property type="project" value="UniProtKB-UniRule"/>
</dbReference>
<keyword evidence="12" id="KW-1185">Reference proteome</keyword>
<dbReference type="InterPro" id="IPR029151">
    <property type="entry name" value="Sensor-like_sf"/>
</dbReference>
<dbReference type="RefSeq" id="WP_246351895.1">
    <property type="nucleotide sequence ID" value="NZ_JACIJP010000002.1"/>
</dbReference>
<feature type="domain" description="Protein kinase" evidence="9">
    <location>
        <begin position="11"/>
        <end position="277"/>
    </location>
</feature>
<dbReference type="InterPro" id="IPR000719">
    <property type="entry name" value="Prot_kinase_dom"/>
</dbReference>
<dbReference type="SMART" id="SM00304">
    <property type="entry name" value="HAMP"/>
    <property type="match status" value="1"/>
</dbReference>
<keyword evidence="3 11" id="KW-0808">Transferase</keyword>
<dbReference type="SUPFAM" id="SSF103190">
    <property type="entry name" value="Sensory domain-like"/>
    <property type="match status" value="1"/>
</dbReference>
<accession>A0A841J1K9</accession>
<protein>
    <recommendedName>
        <fullName evidence="1">non-specific serine/threonine protein kinase</fullName>
        <ecNumber evidence="1">2.7.11.1</ecNumber>
    </recommendedName>
</protein>